<sequence>MGSSYGAQIGQWVWIAGYFCATEKGQSGATGGANGCVGPCVPSGTDSLASSKLAGKVIIGIPIPVKSRAVCGHWAEVKDVSGATVRMSDQSCLKDYLDNGRIEDGELPSTSPGVNMVLDVVQDASDLTLDYKEGCESLEEGEIVGDCVTRTVAAKDVNAGGLGDNGASGADVLQKQLLRWADEAPE</sequence>
<evidence type="ECO:0000313" key="2">
    <source>
        <dbReference type="Proteomes" id="UP001066276"/>
    </source>
</evidence>
<protein>
    <submittedName>
        <fullName evidence="1">Uncharacterized protein</fullName>
    </submittedName>
</protein>
<accession>A0AAV7SKP9</accession>
<dbReference type="AlphaFoldDB" id="A0AAV7SKP9"/>
<reference evidence="1" key="1">
    <citation type="journal article" date="2022" name="bioRxiv">
        <title>Sequencing and chromosome-scale assembly of the giantPleurodeles waltlgenome.</title>
        <authorList>
            <person name="Brown T."/>
            <person name="Elewa A."/>
            <person name="Iarovenko S."/>
            <person name="Subramanian E."/>
            <person name="Araus A.J."/>
            <person name="Petzold A."/>
            <person name="Susuki M."/>
            <person name="Suzuki K.-i.T."/>
            <person name="Hayashi T."/>
            <person name="Toyoda A."/>
            <person name="Oliveira C."/>
            <person name="Osipova E."/>
            <person name="Leigh N.D."/>
            <person name="Simon A."/>
            <person name="Yun M.H."/>
        </authorList>
    </citation>
    <scope>NUCLEOTIDE SEQUENCE</scope>
    <source>
        <strain evidence="1">20211129_DDA</strain>
        <tissue evidence="1">Liver</tissue>
    </source>
</reference>
<gene>
    <name evidence="1" type="ORF">NDU88_005051</name>
</gene>
<dbReference type="EMBL" id="JANPWB010000008">
    <property type="protein sequence ID" value="KAJ1164616.1"/>
    <property type="molecule type" value="Genomic_DNA"/>
</dbReference>
<keyword evidence="2" id="KW-1185">Reference proteome</keyword>
<evidence type="ECO:0000313" key="1">
    <source>
        <dbReference type="EMBL" id="KAJ1164616.1"/>
    </source>
</evidence>
<dbReference type="Proteomes" id="UP001066276">
    <property type="component" value="Chromosome 4_2"/>
</dbReference>
<organism evidence="1 2">
    <name type="scientific">Pleurodeles waltl</name>
    <name type="common">Iberian ribbed newt</name>
    <dbReference type="NCBI Taxonomy" id="8319"/>
    <lineage>
        <taxon>Eukaryota</taxon>
        <taxon>Metazoa</taxon>
        <taxon>Chordata</taxon>
        <taxon>Craniata</taxon>
        <taxon>Vertebrata</taxon>
        <taxon>Euteleostomi</taxon>
        <taxon>Amphibia</taxon>
        <taxon>Batrachia</taxon>
        <taxon>Caudata</taxon>
        <taxon>Salamandroidea</taxon>
        <taxon>Salamandridae</taxon>
        <taxon>Pleurodelinae</taxon>
        <taxon>Pleurodeles</taxon>
    </lineage>
</organism>
<name>A0AAV7SKP9_PLEWA</name>
<comment type="caution">
    <text evidence="1">The sequence shown here is derived from an EMBL/GenBank/DDBJ whole genome shotgun (WGS) entry which is preliminary data.</text>
</comment>
<proteinExistence type="predicted"/>